<feature type="compositionally biased region" description="Basic and acidic residues" evidence="1">
    <location>
        <begin position="173"/>
        <end position="194"/>
    </location>
</feature>
<feature type="region of interest" description="Disordered" evidence="1">
    <location>
        <begin position="124"/>
        <end position="160"/>
    </location>
</feature>
<reference evidence="3" key="2">
    <citation type="submission" date="2020-01" db="EMBL/GenBank/DDBJ databases">
        <title>Population-level Yeast Reference Genomes.</title>
        <authorList>
            <person name="Yue J.-X."/>
        </authorList>
    </citation>
    <scope>NUCLEOTIDE SEQUENCE</scope>
    <source>
        <strain evidence="3">CBS432</strain>
    </source>
</reference>
<feature type="region of interest" description="Disordered" evidence="1">
    <location>
        <begin position="173"/>
        <end position="222"/>
    </location>
</feature>
<reference evidence="3" key="3">
    <citation type="submission" date="2025-07" db="EMBL/GenBank/DDBJ databases">
        <authorList>
            <consortium name="NCBI Genome Project"/>
        </authorList>
    </citation>
    <scope>NUCLEOTIDE SEQUENCE</scope>
    <source>
        <strain evidence="3">CBS432</strain>
    </source>
</reference>
<keyword evidence="2" id="KW-1133">Transmembrane helix</keyword>
<name>A0A8B8URH7_SACPA</name>
<feature type="region of interest" description="Disordered" evidence="1">
    <location>
        <begin position="1"/>
        <end position="66"/>
    </location>
</feature>
<keyword evidence="2" id="KW-0812">Transmembrane</keyword>
<feature type="compositionally biased region" description="Low complexity" evidence="1">
    <location>
        <begin position="8"/>
        <end position="28"/>
    </location>
</feature>
<gene>
    <name evidence="3" type="primary">BUD9</name>
    <name evidence="3" type="ORF">SPAR_G02680</name>
</gene>
<proteinExistence type="predicted"/>
<dbReference type="GeneID" id="54630662"/>
<reference evidence="3" key="4">
    <citation type="submission" date="2025-08" db="UniProtKB">
        <authorList>
            <consortium name="RefSeq"/>
        </authorList>
    </citation>
    <scope>IDENTIFICATION</scope>
    <source>
        <strain evidence="3">CBS432</strain>
    </source>
</reference>
<reference evidence="3" key="1">
    <citation type="journal article" date="2017" name="Nat. Genet.">
        <title>Contrasting evolutionary genome dynamics between domesticated and wild yeasts.</title>
        <authorList>
            <person name="Yue J.X."/>
            <person name="Li J."/>
            <person name="Aigrain L."/>
            <person name="Hallin J."/>
            <person name="Persson K."/>
            <person name="Oliver K."/>
            <person name="Bergstrom A."/>
            <person name="Coupland P."/>
            <person name="Warringer J."/>
            <person name="Lagomarsino M.C."/>
            <person name="Fischer G."/>
            <person name="Durbin R."/>
            <person name="Liti G."/>
        </authorList>
    </citation>
    <scope>NUCLEOTIDE SEQUENCE</scope>
    <source>
        <strain evidence="3">CBS432</strain>
    </source>
</reference>
<evidence type="ECO:0000256" key="2">
    <source>
        <dbReference type="SAM" id="Phobius"/>
    </source>
</evidence>
<feature type="compositionally biased region" description="Polar residues" evidence="1">
    <location>
        <begin position="146"/>
        <end position="160"/>
    </location>
</feature>
<accession>A0A8B8URH7</accession>
<keyword evidence="2" id="KW-0472">Membrane</keyword>
<sequence>MTKITGNASITTDSSTSTYGSATASSASLPENDPQSFHQPRARTRSGSLFIEGSDPSPSSEAKSYNVYIDDSKYSEILKRDTNSSSTDSKQVFEDARDNNFYEESHKVLENSILDLIRRDPEVATFPLPPPGSSERNRNSSNGSSAETNPNGHSSSGTISTSVLLNMGSAEKHTGTARGDHMESSSMRSSDKKGTRSSLFCPRVEGTLPYQGPGDTVSSNKATSQVQDTYSFSSVRYDDDLVPSIEEAVEVAKNRVPNSRLNDDFSDKAFIPHEFQIPKKAWNRQSVNESPKIRTPRNHSLLIDILKPFEAADLANDQRSYPAVLKNTIHSSALYDSTIEYPRTRMQDQRQMDINEISSEKIPDPQVPLGIAMDTIGNPNLSYEKEYQSNVEAGLASGVDKGNDAIKEYQYQKIPQQIDQDWQSNCQMHTMPIQRIDSSSIRSYDSQIYGFSEIYSIPRVLITLCVCLFVPPLFFFFSVNGESGISNYRLMRMIMNYEHRIGLLKGFEWDIDVRWFRTLCFVLGCMEMLVIFAAIGIGFGVGITRE</sequence>
<organism evidence="3">
    <name type="scientific">Saccharomyces paradoxus</name>
    <name type="common">Yeast</name>
    <name type="synonym">Saccharomyces douglasii</name>
    <dbReference type="NCBI Taxonomy" id="27291"/>
    <lineage>
        <taxon>Eukaryota</taxon>
        <taxon>Fungi</taxon>
        <taxon>Dikarya</taxon>
        <taxon>Ascomycota</taxon>
        <taxon>Saccharomycotina</taxon>
        <taxon>Saccharomycetes</taxon>
        <taxon>Saccharomycetales</taxon>
        <taxon>Saccharomycetaceae</taxon>
        <taxon>Saccharomyces</taxon>
    </lineage>
</organism>
<dbReference type="OrthoDB" id="4068624at2759"/>
<protein>
    <submittedName>
        <fullName evidence="3">Bud9p</fullName>
    </submittedName>
</protein>
<feature type="transmembrane region" description="Helical" evidence="2">
    <location>
        <begin position="519"/>
        <end position="543"/>
    </location>
</feature>
<dbReference type="AlphaFoldDB" id="A0A8B8URH7"/>
<evidence type="ECO:0000256" key="1">
    <source>
        <dbReference type="SAM" id="MobiDB-lite"/>
    </source>
</evidence>
<dbReference type="KEGG" id="spao:SPAR_G02680"/>
<evidence type="ECO:0000313" key="3">
    <source>
        <dbReference type="RefSeq" id="XP_033766390.1"/>
    </source>
</evidence>
<feature type="transmembrane region" description="Helical" evidence="2">
    <location>
        <begin position="460"/>
        <end position="479"/>
    </location>
</feature>
<dbReference type="VEuPathDB" id="FungiDB:SPAR_G02680"/>
<dbReference type="RefSeq" id="XP_033766390.1">
    <property type="nucleotide sequence ID" value="XM_033910499.1"/>
</dbReference>